<dbReference type="InterPro" id="IPR005467">
    <property type="entry name" value="His_kinase_dom"/>
</dbReference>
<keyword evidence="6" id="KW-0808">Transferase</keyword>
<dbReference type="InterPro" id="IPR050980">
    <property type="entry name" value="2C_sensor_his_kinase"/>
</dbReference>
<dbReference type="PANTHER" id="PTHR44936">
    <property type="entry name" value="SENSOR PROTEIN CREC"/>
    <property type="match status" value="1"/>
</dbReference>
<organism evidence="13 14">
    <name type="scientific">Sphingobium fuliginis (strain ATCC 27551)</name>
    <dbReference type="NCBI Taxonomy" id="336203"/>
    <lineage>
        <taxon>Bacteria</taxon>
        <taxon>Pseudomonadati</taxon>
        <taxon>Pseudomonadota</taxon>
        <taxon>Alphaproteobacteria</taxon>
        <taxon>Sphingomonadales</taxon>
        <taxon>Sphingomonadaceae</taxon>
        <taxon>Sphingobium</taxon>
    </lineage>
</organism>
<keyword evidence="10" id="KW-0812">Transmembrane</keyword>
<dbReference type="GO" id="GO:0005886">
    <property type="term" value="C:plasma membrane"/>
    <property type="evidence" value="ECO:0007669"/>
    <property type="project" value="UniProtKB-SubCell"/>
</dbReference>
<reference evidence="13 14" key="1">
    <citation type="journal article" date="2013" name="Biodegradation">
        <title>Occurrence of 4-tert-butylphenol (4-t-BP) biodegradation in an aquatic sample caused by the presence of Spirodela polyrrhiza and isolation of a 4-t-BP-utilizing bacterium.</title>
        <authorList>
            <person name="Ogata Y."/>
            <person name="Toyama T."/>
            <person name="Yu N."/>
            <person name="Wang X."/>
            <person name="Sei K."/>
            <person name="Ike M."/>
        </authorList>
    </citation>
    <scope>NUCLEOTIDE SEQUENCE [LARGE SCALE GENOMIC DNA]</scope>
    <source>
        <strain evidence="13 14">OMI</strain>
    </source>
</reference>
<dbReference type="PROSITE" id="PS50885">
    <property type="entry name" value="HAMP"/>
    <property type="match status" value="1"/>
</dbReference>
<keyword evidence="5" id="KW-0597">Phosphoprotein</keyword>
<dbReference type="AlphaFoldDB" id="A0A292Z3K4"/>
<reference evidence="13 14" key="2">
    <citation type="journal article" date="2013" name="Environ. Sci. Technol.">
        <title>The 4-tert-butylphenol-utilizing bacterium Sphingobium fuliginis OMI can degrade bisphenols via phenolic ring hydroxylation and meta-cleavage pathway.</title>
        <authorList>
            <person name="Ogata Y."/>
            <person name="Goda S."/>
            <person name="Toyama T."/>
            <person name="Sei K."/>
            <person name="Ike M."/>
        </authorList>
    </citation>
    <scope>NUCLEOTIDE SEQUENCE [LARGE SCALE GENOMIC DNA]</scope>
    <source>
        <strain evidence="13 14">OMI</strain>
    </source>
</reference>
<dbReference type="GO" id="GO:0005524">
    <property type="term" value="F:ATP binding"/>
    <property type="evidence" value="ECO:0007669"/>
    <property type="project" value="UniProtKB-KW"/>
</dbReference>
<evidence type="ECO:0000256" key="3">
    <source>
        <dbReference type="ARBA" id="ARBA00012438"/>
    </source>
</evidence>
<evidence type="ECO:0000256" key="4">
    <source>
        <dbReference type="ARBA" id="ARBA00022475"/>
    </source>
</evidence>
<keyword evidence="10" id="KW-0472">Membrane</keyword>
<dbReference type="PANTHER" id="PTHR44936:SF10">
    <property type="entry name" value="SENSOR PROTEIN RSTB"/>
    <property type="match status" value="1"/>
</dbReference>
<feature type="transmembrane region" description="Helical" evidence="10">
    <location>
        <begin position="167"/>
        <end position="186"/>
    </location>
</feature>
<dbReference type="EMBL" id="BEWI01000031">
    <property type="protein sequence ID" value="GAY20652.1"/>
    <property type="molecule type" value="Genomic_DNA"/>
</dbReference>
<dbReference type="SMART" id="SM00387">
    <property type="entry name" value="HATPase_c"/>
    <property type="match status" value="1"/>
</dbReference>
<dbReference type="GO" id="GO:0000155">
    <property type="term" value="F:phosphorelay sensor kinase activity"/>
    <property type="evidence" value="ECO:0007669"/>
    <property type="project" value="InterPro"/>
</dbReference>
<dbReference type="InterPro" id="IPR003660">
    <property type="entry name" value="HAMP_dom"/>
</dbReference>
<dbReference type="SUPFAM" id="SSF55874">
    <property type="entry name" value="ATPase domain of HSP90 chaperone/DNA topoisomerase II/histidine kinase"/>
    <property type="match status" value="1"/>
</dbReference>
<keyword evidence="4" id="KW-1003">Cell membrane</keyword>
<protein>
    <recommendedName>
        <fullName evidence="3">histidine kinase</fullName>
        <ecNumber evidence="3">2.7.13.3</ecNumber>
    </recommendedName>
</protein>
<dbReference type="PROSITE" id="PS50109">
    <property type="entry name" value="HIS_KIN"/>
    <property type="match status" value="1"/>
</dbReference>
<sequence length="453" mass="48505">MRLLPRSLVGRMAFLLGAALAVAQLANFGLILNEREKLALAQNDGPAITRFAGAFADMSAAEDIFRKALAADLSHRGARFALRADSGIAEGDRSNAVEARLAEDLRNLGANAQEVRASAAHPQPSQRRRADGPARYAVSLAARLPDGQWLAGTLPAPRRDPGLVTRLAAATLLLYLVVLGVTIAVARRLARPLHNLAMAARQFRGRTAPLRVEPSGPDDLREAIAAFNDMNQRLVALLDEKDGMLGAIGHDLRTPLASLRIRLENMEPADEREAAISKIGEITATLEDILSLATSGRQREPLRPADVTALIETAVEEYQDLGENVAWSPAVRHVLPVQPSQLKRAVQNLIDNAIKYGGSATVTVAAAGDMLRIEVTDRGPGIPAGQIERVMRPFYRMEESRNRETGGSGLGLAITKAIAESHGGTLVLEDTGEGLRACIMLPGLGKSRTPGPY</sequence>
<dbReference type="CDD" id="cd00082">
    <property type="entry name" value="HisKA"/>
    <property type="match status" value="1"/>
</dbReference>
<evidence type="ECO:0000256" key="5">
    <source>
        <dbReference type="ARBA" id="ARBA00022553"/>
    </source>
</evidence>
<dbReference type="SMART" id="SM00304">
    <property type="entry name" value="HAMP"/>
    <property type="match status" value="1"/>
</dbReference>
<evidence type="ECO:0000259" key="11">
    <source>
        <dbReference type="PROSITE" id="PS50109"/>
    </source>
</evidence>
<evidence type="ECO:0000259" key="12">
    <source>
        <dbReference type="PROSITE" id="PS50885"/>
    </source>
</evidence>
<dbReference type="Proteomes" id="UP000221538">
    <property type="component" value="Unassembled WGS sequence"/>
</dbReference>
<feature type="domain" description="HAMP" evidence="12">
    <location>
        <begin position="187"/>
        <end position="239"/>
    </location>
</feature>
<dbReference type="InterPro" id="IPR004358">
    <property type="entry name" value="Sig_transdc_His_kin-like_C"/>
</dbReference>
<dbReference type="Pfam" id="PF00672">
    <property type="entry name" value="HAMP"/>
    <property type="match status" value="1"/>
</dbReference>
<evidence type="ECO:0000313" key="13">
    <source>
        <dbReference type="EMBL" id="GAY20652.1"/>
    </source>
</evidence>
<keyword evidence="7" id="KW-0547">Nucleotide-binding</keyword>
<dbReference type="EC" id="2.7.13.3" evidence="3"/>
<dbReference type="Gene3D" id="3.30.565.10">
    <property type="entry name" value="Histidine kinase-like ATPase, C-terminal domain"/>
    <property type="match status" value="1"/>
</dbReference>
<evidence type="ECO:0000313" key="14">
    <source>
        <dbReference type="Proteomes" id="UP000221538"/>
    </source>
</evidence>
<feature type="domain" description="Histidine kinase" evidence="11">
    <location>
        <begin position="247"/>
        <end position="445"/>
    </location>
</feature>
<evidence type="ECO:0000256" key="2">
    <source>
        <dbReference type="ARBA" id="ARBA00004651"/>
    </source>
</evidence>
<dbReference type="InterPro" id="IPR036890">
    <property type="entry name" value="HATPase_C_sf"/>
</dbReference>
<proteinExistence type="predicted"/>
<dbReference type="InterPro" id="IPR036097">
    <property type="entry name" value="HisK_dim/P_sf"/>
</dbReference>
<keyword evidence="9" id="KW-0067">ATP-binding</keyword>
<gene>
    <name evidence="13" type="ORF">SFOMI_1182</name>
</gene>
<name>A0A292Z3K4_SPHSA</name>
<keyword evidence="8 13" id="KW-0418">Kinase</keyword>
<evidence type="ECO:0000256" key="8">
    <source>
        <dbReference type="ARBA" id="ARBA00022777"/>
    </source>
</evidence>
<evidence type="ECO:0000256" key="7">
    <source>
        <dbReference type="ARBA" id="ARBA00022741"/>
    </source>
</evidence>
<dbReference type="SMART" id="SM00388">
    <property type="entry name" value="HisKA"/>
    <property type="match status" value="1"/>
</dbReference>
<dbReference type="CDD" id="cd00075">
    <property type="entry name" value="HATPase"/>
    <property type="match status" value="1"/>
</dbReference>
<dbReference type="Gene3D" id="1.10.287.130">
    <property type="match status" value="1"/>
</dbReference>
<dbReference type="Pfam" id="PF02518">
    <property type="entry name" value="HATPase_c"/>
    <property type="match status" value="1"/>
</dbReference>
<dbReference type="InterPro" id="IPR003594">
    <property type="entry name" value="HATPase_dom"/>
</dbReference>
<evidence type="ECO:0000256" key="10">
    <source>
        <dbReference type="SAM" id="Phobius"/>
    </source>
</evidence>
<dbReference type="InterPro" id="IPR003661">
    <property type="entry name" value="HisK_dim/P_dom"/>
</dbReference>
<keyword evidence="10" id="KW-1133">Transmembrane helix</keyword>
<comment type="catalytic activity">
    <reaction evidence="1">
        <text>ATP + protein L-histidine = ADP + protein N-phospho-L-histidine.</text>
        <dbReference type="EC" id="2.7.13.3"/>
    </reaction>
</comment>
<evidence type="ECO:0000256" key="6">
    <source>
        <dbReference type="ARBA" id="ARBA00022679"/>
    </source>
</evidence>
<comment type="caution">
    <text evidence="13">The sequence shown here is derived from an EMBL/GenBank/DDBJ whole genome shotgun (WGS) entry which is preliminary data.</text>
</comment>
<dbReference type="SUPFAM" id="SSF47384">
    <property type="entry name" value="Homodimeric domain of signal transducing histidine kinase"/>
    <property type="match status" value="1"/>
</dbReference>
<dbReference type="PRINTS" id="PR00344">
    <property type="entry name" value="BCTRLSENSOR"/>
</dbReference>
<evidence type="ECO:0000256" key="1">
    <source>
        <dbReference type="ARBA" id="ARBA00000085"/>
    </source>
</evidence>
<accession>A0A292Z3K4</accession>
<evidence type="ECO:0000256" key="9">
    <source>
        <dbReference type="ARBA" id="ARBA00022840"/>
    </source>
</evidence>
<comment type="subcellular location">
    <subcellularLocation>
        <location evidence="2">Cell membrane</location>
        <topology evidence="2">Multi-pass membrane protein</topology>
    </subcellularLocation>
</comment>